<protein>
    <recommendedName>
        <fullName evidence="5">Putative nuclease HARBI1</fullName>
    </recommendedName>
    <alternativeName>
        <fullName evidence="11">Harbinger transposase-derived nuclease</fullName>
    </alternativeName>
</protein>
<dbReference type="EMBL" id="CACRXK020000154">
    <property type="protein sequence ID" value="CAB3978951.1"/>
    <property type="molecule type" value="Genomic_DNA"/>
</dbReference>
<dbReference type="InterPro" id="IPR045249">
    <property type="entry name" value="HARBI1-like"/>
</dbReference>
<dbReference type="Proteomes" id="UP001152795">
    <property type="component" value="Unassembled WGS sequence"/>
</dbReference>
<dbReference type="GO" id="GO:0004518">
    <property type="term" value="F:nuclease activity"/>
    <property type="evidence" value="ECO:0007669"/>
    <property type="project" value="UniProtKB-KW"/>
</dbReference>
<sequence length="297" mass="33466">MSKQTFDVLCREVGPYIAQKITHLRTPISVEKQIAVTLYYLSDGGRMRKTANAFGIAQCTVSIIVKRVTRAISINLVGAVDGTHIPIRKPKEDPTSYVNRKGYHSINVQACVNYRYCFFDVVIKWPGSVHDARMFGNSAINTKLRDGVIPPCKKSIVDGEQDVPICILGDPAYPLLPYLMKEFAKGGSTPQQQFFGYRLSSSRMVVECAFGRLKARFGILRRPMDLSLDNIITTIHACFILNNFCEIHNETVGDELIRAVQRYDQEFQPPSHVGNAVVHNNERGGKAIRNVFMKYFE</sequence>
<dbReference type="GO" id="GO:0005634">
    <property type="term" value="C:nucleus"/>
    <property type="evidence" value="ECO:0007669"/>
    <property type="project" value="UniProtKB-SubCell"/>
</dbReference>
<evidence type="ECO:0000256" key="6">
    <source>
        <dbReference type="ARBA" id="ARBA00022490"/>
    </source>
</evidence>
<keyword evidence="6" id="KW-0963">Cytoplasm</keyword>
<keyword evidence="10" id="KW-0539">Nucleus</keyword>
<evidence type="ECO:0000256" key="1">
    <source>
        <dbReference type="ARBA" id="ARBA00001968"/>
    </source>
</evidence>
<proteinExistence type="inferred from homology"/>
<evidence type="ECO:0000256" key="11">
    <source>
        <dbReference type="ARBA" id="ARBA00030126"/>
    </source>
</evidence>
<reference evidence="13" key="1">
    <citation type="submission" date="2020-04" db="EMBL/GenBank/DDBJ databases">
        <authorList>
            <person name="Alioto T."/>
            <person name="Alioto T."/>
            <person name="Gomez Garrido J."/>
        </authorList>
    </citation>
    <scope>NUCLEOTIDE SEQUENCE</scope>
    <source>
        <strain evidence="13">A484AB</strain>
    </source>
</reference>
<evidence type="ECO:0000256" key="7">
    <source>
        <dbReference type="ARBA" id="ARBA00022722"/>
    </source>
</evidence>
<accession>A0A7D9HBT5</accession>
<keyword evidence="9" id="KW-0378">Hydrolase</keyword>
<evidence type="ECO:0000256" key="5">
    <source>
        <dbReference type="ARBA" id="ARBA00015519"/>
    </source>
</evidence>
<dbReference type="AlphaFoldDB" id="A0A7D9HBT5"/>
<comment type="cofactor">
    <cofactor evidence="1">
        <name>a divalent metal cation</name>
        <dbReference type="ChEBI" id="CHEBI:60240"/>
    </cofactor>
</comment>
<evidence type="ECO:0000313" key="14">
    <source>
        <dbReference type="Proteomes" id="UP001152795"/>
    </source>
</evidence>
<dbReference type="GO" id="GO:0046872">
    <property type="term" value="F:metal ion binding"/>
    <property type="evidence" value="ECO:0007669"/>
    <property type="project" value="UniProtKB-KW"/>
</dbReference>
<evidence type="ECO:0000256" key="12">
    <source>
        <dbReference type="ARBA" id="ARBA00045850"/>
    </source>
</evidence>
<dbReference type="InterPro" id="IPR026103">
    <property type="entry name" value="HARBI1_animal"/>
</dbReference>
<dbReference type="PANTHER" id="PTHR22930:SF85">
    <property type="entry name" value="GH03217P-RELATED"/>
    <property type="match status" value="1"/>
</dbReference>
<evidence type="ECO:0000256" key="10">
    <source>
        <dbReference type="ARBA" id="ARBA00023242"/>
    </source>
</evidence>
<keyword evidence="8" id="KW-0479">Metal-binding</keyword>
<dbReference type="PANTHER" id="PTHR22930">
    <property type="match status" value="1"/>
</dbReference>
<name>A0A7D9HBT5_PARCT</name>
<comment type="subcellular location">
    <subcellularLocation>
        <location evidence="3">Cytoplasm</location>
    </subcellularLocation>
    <subcellularLocation>
        <location evidence="2">Nucleus</location>
    </subcellularLocation>
</comment>
<evidence type="ECO:0000256" key="3">
    <source>
        <dbReference type="ARBA" id="ARBA00004496"/>
    </source>
</evidence>
<dbReference type="OrthoDB" id="2668416at2759"/>
<evidence type="ECO:0000313" key="13">
    <source>
        <dbReference type="EMBL" id="CAB3978951.1"/>
    </source>
</evidence>
<comment type="similarity">
    <text evidence="4">Belongs to the HARBI1 family.</text>
</comment>
<dbReference type="Pfam" id="PF13359">
    <property type="entry name" value="DDE_Tnp_4"/>
    <property type="match status" value="1"/>
</dbReference>
<evidence type="ECO:0000256" key="9">
    <source>
        <dbReference type="ARBA" id="ARBA00022801"/>
    </source>
</evidence>
<evidence type="ECO:0000256" key="8">
    <source>
        <dbReference type="ARBA" id="ARBA00022723"/>
    </source>
</evidence>
<gene>
    <name evidence="13" type="ORF">PACLA_8A022700</name>
</gene>
<evidence type="ECO:0000256" key="4">
    <source>
        <dbReference type="ARBA" id="ARBA00006958"/>
    </source>
</evidence>
<dbReference type="GO" id="GO:0005737">
    <property type="term" value="C:cytoplasm"/>
    <property type="evidence" value="ECO:0007669"/>
    <property type="project" value="UniProtKB-SubCell"/>
</dbReference>
<comment type="function">
    <text evidence="12">Transposase-derived protein that may have nuclease activity. Does not have transposase activity.</text>
</comment>
<organism evidence="13 14">
    <name type="scientific">Paramuricea clavata</name>
    <name type="common">Red gorgonian</name>
    <name type="synonym">Violescent sea-whip</name>
    <dbReference type="NCBI Taxonomy" id="317549"/>
    <lineage>
        <taxon>Eukaryota</taxon>
        <taxon>Metazoa</taxon>
        <taxon>Cnidaria</taxon>
        <taxon>Anthozoa</taxon>
        <taxon>Octocorallia</taxon>
        <taxon>Malacalcyonacea</taxon>
        <taxon>Plexauridae</taxon>
        <taxon>Paramuricea</taxon>
    </lineage>
</organism>
<keyword evidence="7" id="KW-0540">Nuclease</keyword>
<dbReference type="InterPro" id="IPR027806">
    <property type="entry name" value="HARBI1_dom"/>
</dbReference>
<evidence type="ECO:0000256" key="2">
    <source>
        <dbReference type="ARBA" id="ARBA00004123"/>
    </source>
</evidence>
<dbReference type="GO" id="GO:0016787">
    <property type="term" value="F:hydrolase activity"/>
    <property type="evidence" value="ECO:0007669"/>
    <property type="project" value="UniProtKB-KW"/>
</dbReference>
<dbReference type="PRINTS" id="PR02086">
    <property type="entry name" value="PUTNUCHARBI1"/>
</dbReference>
<keyword evidence="14" id="KW-1185">Reference proteome</keyword>
<comment type="caution">
    <text evidence="13">The sequence shown here is derived from an EMBL/GenBank/DDBJ whole genome shotgun (WGS) entry which is preliminary data.</text>
</comment>